<keyword evidence="5" id="KW-0696">RNA-directed RNA polymerase</keyword>
<keyword evidence="3" id="KW-0693">Viral RNA replication</keyword>
<accession>A0A894KEL0</accession>
<organism evidence="5">
    <name type="scientific">Nefer virus</name>
    <dbReference type="NCBI Taxonomy" id="2800931"/>
    <lineage>
        <taxon>Viruses</taxon>
        <taxon>Riboviria</taxon>
    </lineage>
</organism>
<dbReference type="EMBL" id="MW434514">
    <property type="protein sequence ID" value="QRW42536.1"/>
    <property type="molecule type" value="Genomic_RNA"/>
</dbReference>
<dbReference type="GO" id="GO:0003723">
    <property type="term" value="F:RNA binding"/>
    <property type="evidence" value="ECO:0007669"/>
    <property type="project" value="InterPro"/>
</dbReference>
<dbReference type="InterPro" id="IPR043128">
    <property type="entry name" value="Rev_trsase/Diguanyl_cyclase"/>
</dbReference>
<reference evidence="5" key="1">
    <citation type="journal article" date="2020" name="bioRxiv">
        <title>Single mosquito metatranscriptomics identifies vectors, emerging pathogens and reservoirs in one assay.</title>
        <authorList>
            <person name="Batson J."/>
            <person name="Dudas G."/>
            <person name="Haas-Stapleton E."/>
            <person name="Kistler A.L."/>
            <person name="Li L.M."/>
            <person name="Logan P."/>
            <person name="Ratnasiri K."/>
            <person name="Retallack H."/>
        </authorList>
    </citation>
    <scope>NUCLEOTIDE SEQUENCE</scope>
    <source>
        <strain evidence="5">CMS001_008_ALCO</strain>
    </source>
</reference>
<dbReference type="GO" id="GO:0006351">
    <property type="term" value="P:DNA-templated transcription"/>
    <property type="evidence" value="ECO:0007669"/>
    <property type="project" value="InterPro"/>
</dbReference>
<dbReference type="InterPro" id="IPR043502">
    <property type="entry name" value="DNA/RNA_pol_sf"/>
</dbReference>
<sequence length="550" mass="62815">MALLKFDFKPRWTDHHAAFQFSDFEYNPPVKFVSSHVGLPLPNIQTLPNATKGFSYDMSLPYVDFKALRACYESGCADVCNKVLYTTRRSRITTDYLVDSVLNYGYRTPPRLTDHVYQRCLDELRREFKVDEKITPLTLREAADQIPQNTSPGLPWINLYPSAKKGDIISRHFKSIERDWTSVGNGNRRYPLPDCAAFGRSHIGAYEKNKVRAVWVVPLTVVAAEARFALPIISQLTDQTIGHHTAYGCEMMKGGMSWVHHQALKAKYKDPGTKFLMTDYSSFDARVPAWLIRDCFSILREKMNLTREDANVWRRLVSYFINTPIQFADKRRLLTDHGVPSGSMWTNVIDTMVNFVQTRYLVYTLTRREPIFDVYFGDDGLIALPHDAVINLDDFSKVAKEKFGAIISPTKSYWTNRVSNIHFLGYFNNSGTPVKSLESLLASFLYPQHVQDDWAYTLSRAFGVLFASAGNKTIFNLARKTYQMASHSEGKVEKAMHLVKEHPRMVRHFRQMGADIDAISPDLFKDATLTIPLENCRKLELGLDLVDGPS</sequence>
<evidence type="ECO:0000256" key="2">
    <source>
        <dbReference type="ARBA" id="ARBA00022695"/>
    </source>
</evidence>
<dbReference type="InterPro" id="IPR007094">
    <property type="entry name" value="RNA-dir_pol_PSvirus"/>
</dbReference>
<proteinExistence type="predicted"/>
<keyword evidence="1" id="KW-0808">Transferase</keyword>
<keyword evidence="2" id="KW-0548">Nucleotidyltransferase</keyword>
<evidence type="ECO:0000259" key="4">
    <source>
        <dbReference type="PROSITE" id="PS50507"/>
    </source>
</evidence>
<protein>
    <submittedName>
        <fullName evidence="5">RNA-dependent RNA polymerase</fullName>
    </submittedName>
</protein>
<dbReference type="Pfam" id="PF00680">
    <property type="entry name" value="RdRP_1"/>
    <property type="match status" value="1"/>
</dbReference>
<dbReference type="Gene3D" id="3.30.70.270">
    <property type="match status" value="1"/>
</dbReference>
<dbReference type="PROSITE" id="PS50507">
    <property type="entry name" value="RDRP_SSRNA_POS"/>
    <property type="match status" value="1"/>
</dbReference>
<evidence type="ECO:0000256" key="1">
    <source>
        <dbReference type="ARBA" id="ARBA00022679"/>
    </source>
</evidence>
<name>A0A894KEL0_9VIRU</name>
<evidence type="ECO:0000313" key="5">
    <source>
        <dbReference type="EMBL" id="QRW42536.1"/>
    </source>
</evidence>
<dbReference type="GO" id="GO:0039694">
    <property type="term" value="P:viral RNA genome replication"/>
    <property type="evidence" value="ECO:0007669"/>
    <property type="project" value="InterPro"/>
</dbReference>
<dbReference type="SUPFAM" id="SSF56672">
    <property type="entry name" value="DNA/RNA polymerases"/>
    <property type="match status" value="1"/>
</dbReference>
<dbReference type="InterPro" id="IPR001205">
    <property type="entry name" value="RNA-dir_pol_C"/>
</dbReference>
<feature type="domain" description="RdRp catalytic" evidence="4">
    <location>
        <begin position="273"/>
        <end position="392"/>
    </location>
</feature>
<dbReference type="GO" id="GO:0003968">
    <property type="term" value="F:RNA-directed RNA polymerase activity"/>
    <property type="evidence" value="ECO:0007669"/>
    <property type="project" value="UniProtKB-KW"/>
</dbReference>
<evidence type="ECO:0000256" key="3">
    <source>
        <dbReference type="ARBA" id="ARBA00022953"/>
    </source>
</evidence>